<dbReference type="Proteomes" id="UP000710385">
    <property type="component" value="Unassembled WGS sequence"/>
</dbReference>
<dbReference type="EMBL" id="JABTTY010000001">
    <property type="protein sequence ID" value="MBE7525223.1"/>
    <property type="molecule type" value="Genomic_DNA"/>
</dbReference>
<dbReference type="PANTHER" id="PTHR10361">
    <property type="entry name" value="SODIUM-BILE ACID COTRANSPORTER"/>
    <property type="match status" value="1"/>
</dbReference>
<evidence type="ECO:0000256" key="1">
    <source>
        <dbReference type="SAM" id="Phobius"/>
    </source>
</evidence>
<dbReference type="InterPro" id="IPR038770">
    <property type="entry name" value="Na+/solute_symporter_sf"/>
</dbReference>
<feature type="transmembrane region" description="Helical" evidence="1">
    <location>
        <begin position="253"/>
        <end position="272"/>
    </location>
</feature>
<keyword evidence="1" id="KW-0812">Transmembrane</keyword>
<keyword evidence="1" id="KW-1133">Transmembrane helix</keyword>
<keyword evidence="1" id="KW-0472">Membrane</keyword>
<organism evidence="2 3">
    <name type="scientific">candidate division WWE3 bacterium</name>
    <dbReference type="NCBI Taxonomy" id="2053526"/>
    <lineage>
        <taxon>Bacteria</taxon>
        <taxon>Katanobacteria</taxon>
    </lineage>
</organism>
<feature type="transmembrane region" description="Helical" evidence="1">
    <location>
        <begin position="35"/>
        <end position="53"/>
    </location>
</feature>
<accession>A0A928TWU9</accession>
<sequence>MRFSFRLLSESYIAILAAAILFGLLVPATRALVPYNTLLLQAIFLISSLKLNGAEIIKHGKDWKLLLASNAIMIILLPFAVRIIAPSIVPDLAFPLFLLAAMPVGMTSPLLVEVIGGRQALALVLTVTSSLFAPLSIPIVTKIAYGQTISVDAFAMFKSLLLVILLPFAVAMILKRVMPNAVRTINAKSKPFSLVLLGLVIASAIAAHASEILGSLASGGALLRMLFILFVFFVLLHLIGYYGLWWKTREDRLTISVCLTYMNFTLAIYLSSKYFSDPVTVLALVLAILPWAMLLPVWKRVCRMRLLP</sequence>
<comment type="caution">
    <text evidence="2">The sequence shown here is derived from an EMBL/GenBank/DDBJ whole genome shotgun (WGS) entry which is preliminary data.</text>
</comment>
<dbReference type="Gene3D" id="1.20.1530.20">
    <property type="match status" value="1"/>
</dbReference>
<dbReference type="InterPro" id="IPR004710">
    <property type="entry name" value="Bilac:Na_transpt"/>
</dbReference>
<dbReference type="PANTHER" id="PTHR10361:SF28">
    <property type="entry name" value="P3 PROTEIN-RELATED"/>
    <property type="match status" value="1"/>
</dbReference>
<feature type="transmembrane region" description="Helical" evidence="1">
    <location>
        <begin position="194"/>
        <end position="213"/>
    </location>
</feature>
<name>A0A928TWU9_UNCKA</name>
<feature type="transmembrane region" description="Helical" evidence="1">
    <location>
        <begin position="65"/>
        <end position="86"/>
    </location>
</feature>
<dbReference type="InterPro" id="IPR016833">
    <property type="entry name" value="Put_Na-Bile_cotransptr"/>
</dbReference>
<evidence type="ECO:0000313" key="3">
    <source>
        <dbReference type="Proteomes" id="UP000710385"/>
    </source>
</evidence>
<feature type="transmembrane region" description="Helical" evidence="1">
    <location>
        <begin position="225"/>
        <end position="246"/>
    </location>
</feature>
<gene>
    <name evidence="2" type="ORF">HS096_02420</name>
</gene>
<feature type="transmembrane region" description="Helical" evidence="1">
    <location>
        <begin position="121"/>
        <end position="141"/>
    </location>
</feature>
<reference evidence="2" key="1">
    <citation type="submission" date="2020-05" db="EMBL/GenBank/DDBJ databases">
        <title>High-Quality Genomes of Partial-Nitritation/Anammox System by Hierarchical Clustering Based Hybrid Assembly.</title>
        <authorList>
            <person name="Liu L."/>
            <person name="Wang Y."/>
            <person name="Che Y."/>
            <person name="Chen Y."/>
            <person name="Xia Y."/>
            <person name="Luo R."/>
            <person name="Cheng S.H."/>
            <person name="Zheng C."/>
            <person name="Zhang T."/>
        </authorList>
    </citation>
    <scope>NUCLEOTIDE SEQUENCE</scope>
    <source>
        <strain evidence="2">H1_PAT1</strain>
    </source>
</reference>
<protein>
    <submittedName>
        <fullName evidence="2">Bile acid:sodium symporter</fullName>
    </submittedName>
</protein>
<feature type="transmembrane region" description="Helical" evidence="1">
    <location>
        <begin position="153"/>
        <end position="174"/>
    </location>
</feature>
<dbReference type="AlphaFoldDB" id="A0A928TWU9"/>
<evidence type="ECO:0000313" key="2">
    <source>
        <dbReference type="EMBL" id="MBE7525223.1"/>
    </source>
</evidence>
<feature type="transmembrane region" description="Helical" evidence="1">
    <location>
        <begin position="12"/>
        <end position="29"/>
    </location>
</feature>
<proteinExistence type="predicted"/>
<dbReference type="Pfam" id="PF13593">
    <property type="entry name" value="SBF_like"/>
    <property type="match status" value="1"/>
</dbReference>
<feature type="transmembrane region" description="Helical" evidence="1">
    <location>
        <begin position="278"/>
        <end position="298"/>
    </location>
</feature>
<feature type="transmembrane region" description="Helical" evidence="1">
    <location>
        <begin position="92"/>
        <end position="112"/>
    </location>
</feature>